<dbReference type="GO" id="GO:0008840">
    <property type="term" value="F:4-hydroxy-tetrahydrodipicolinate synthase activity"/>
    <property type="evidence" value="ECO:0007669"/>
    <property type="project" value="TreeGrafter"/>
</dbReference>
<feature type="active site" description="Proton donor/acceptor" evidence="5">
    <location>
        <position position="144"/>
    </location>
</feature>
<reference evidence="7" key="1">
    <citation type="journal article" date="2021" name="PeerJ">
        <title>Extensive microbial diversity within the chicken gut microbiome revealed by metagenomics and culture.</title>
        <authorList>
            <person name="Gilroy R."/>
            <person name="Ravi A."/>
            <person name="Getino M."/>
            <person name="Pursley I."/>
            <person name="Horton D.L."/>
            <person name="Alikhan N.F."/>
            <person name="Baker D."/>
            <person name="Gharbi K."/>
            <person name="Hall N."/>
            <person name="Watson M."/>
            <person name="Adriaenssens E.M."/>
            <person name="Foster-Nyarko E."/>
            <person name="Jarju S."/>
            <person name="Secka A."/>
            <person name="Antonio M."/>
            <person name="Oren A."/>
            <person name="Chaudhuri R.R."/>
            <person name="La Ragione R."/>
            <person name="Hildebrand F."/>
            <person name="Pallen M.J."/>
        </authorList>
    </citation>
    <scope>NUCLEOTIDE SEQUENCE</scope>
    <source>
        <strain evidence="7">687</strain>
    </source>
</reference>
<keyword evidence="3" id="KW-0704">Schiff base</keyword>
<dbReference type="CDD" id="cd00408">
    <property type="entry name" value="DHDPS-like"/>
    <property type="match status" value="1"/>
</dbReference>
<dbReference type="Pfam" id="PF00701">
    <property type="entry name" value="DHDPS"/>
    <property type="match status" value="1"/>
</dbReference>
<evidence type="ECO:0000313" key="8">
    <source>
        <dbReference type="Proteomes" id="UP000824150"/>
    </source>
</evidence>
<feature type="active site" description="Schiff-base intermediate with substrate" evidence="5">
    <location>
        <position position="173"/>
    </location>
</feature>
<dbReference type="InterPro" id="IPR002220">
    <property type="entry name" value="DapA-like"/>
</dbReference>
<dbReference type="PIRSF" id="PIRSF001365">
    <property type="entry name" value="DHDPS"/>
    <property type="match status" value="1"/>
</dbReference>
<dbReference type="PANTHER" id="PTHR12128:SF66">
    <property type="entry name" value="4-HYDROXY-2-OXOGLUTARATE ALDOLASE, MITOCHONDRIAL"/>
    <property type="match status" value="1"/>
</dbReference>
<dbReference type="PRINTS" id="PR00146">
    <property type="entry name" value="DHPICSNTHASE"/>
</dbReference>
<proteinExistence type="inferred from homology"/>
<evidence type="ECO:0000256" key="2">
    <source>
        <dbReference type="ARBA" id="ARBA00023239"/>
    </source>
</evidence>
<dbReference type="GO" id="GO:0044281">
    <property type="term" value="P:small molecule metabolic process"/>
    <property type="evidence" value="ECO:0007669"/>
    <property type="project" value="UniProtKB-ARBA"/>
</dbReference>
<reference evidence="7" key="2">
    <citation type="submission" date="2021-04" db="EMBL/GenBank/DDBJ databases">
        <authorList>
            <person name="Gilroy R."/>
        </authorList>
    </citation>
    <scope>NUCLEOTIDE SEQUENCE</scope>
    <source>
        <strain evidence="7">687</strain>
    </source>
</reference>
<accession>A0A9E2KNB7</accession>
<evidence type="ECO:0000313" key="7">
    <source>
        <dbReference type="EMBL" id="MBU3826092.1"/>
    </source>
</evidence>
<organism evidence="7 8">
    <name type="scientific">Candidatus Anaerobiospirillum merdipullorum</name>
    <dbReference type="NCBI Taxonomy" id="2838450"/>
    <lineage>
        <taxon>Bacteria</taxon>
        <taxon>Pseudomonadati</taxon>
        <taxon>Pseudomonadota</taxon>
        <taxon>Gammaproteobacteria</taxon>
        <taxon>Aeromonadales</taxon>
        <taxon>Succinivibrionaceae</taxon>
        <taxon>Anaerobiospirillum</taxon>
    </lineage>
</organism>
<feature type="binding site" evidence="6">
    <location>
        <position position="215"/>
    </location>
    <ligand>
        <name>pyruvate</name>
        <dbReference type="ChEBI" id="CHEBI:15361"/>
    </ligand>
</feature>
<dbReference type="PROSITE" id="PS00666">
    <property type="entry name" value="DHDPS_2"/>
    <property type="match status" value="1"/>
</dbReference>
<protein>
    <submittedName>
        <fullName evidence="7">Dihydrodipicolinate synthase family protein</fullName>
    </submittedName>
</protein>
<gene>
    <name evidence="7" type="ORF">IAA31_01160</name>
</gene>
<sequence>MEKFIMYAKRMYGVVIPTITPLDAEGKLDLPSLEQYTEFLVSSGVHCLYPNGTNGESLMLSAEERDTVAATMAKVNNHRLPLFIQCGSMTTQETVAHVRNAVEIGADGVGIMSPAFFPMDEEALYQYYVSAIEAAPKDFPIYVYNIPGCTTNDVSPKLLGKLLDTYPNVAGIKYSCPNLMRIEDYLTCASRVPDVLIGCDSLFLQCLVTGGVGTVTGPGAVFYKRFLRVYDCFKAGDLATAAQAQKDIVTLDRALAGIPGIPALKTMLKLRGIIKTDTCRRPLRALSQAEVDTIAAVMAQYDKEEA</sequence>
<evidence type="ECO:0000256" key="6">
    <source>
        <dbReference type="PIRSR" id="PIRSR001365-2"/>
    </source>
</evidence>
<keyword evidence="2 4" id="KW-0456">Lyase</keyword>
<evidence type="ECO:0000256" key="5">
    <source>
        <dbReference type="PIRSR" id="PIRSR001365-1"/>
    </source>
</evidence>
<evidence type="ECO:0000256" key="1">
    <source>
        <dbReference type="ARBA" id="ARBA00007592"/>
    </source>
</evidence>
<comment type="similarity">
    <text evidence="1 4">Belongs to the DapA family.</text>
</comment>
<name>A0A9E2KNB7_9GAMM</name>
<dbReference type="Gene3D" id="3.20.20.70">
    <property type="entry name" value="Aldolase class I"/>
    <property type="match status" value="1"/>
</dbReference>
<dbReference type="PANTHER" id="PTHR12128">
    <property type="entry name" value="DIHYDRODIPICOLINATE SYNTHASE"/>
    <property type="match status" value="1"/>
</dbReference>
<evidence type="ECO:0000256" key="4">
    <source>
        <dbReference type="PIRNR" id="PIRNR001365"/>
    </source>
</evidence>
<dbReference type="SUPFAM" id="SSF51569">
    <property type="entry name" value="Aldolase"/>
    <property type="match status" value="1"/>
</dbReference>
<dbReference type="EMBL" id="JAHLFG010000013">
    <property type="protein sequence ID" value="MBU3826092.1"/>
    <property type="molecule type" value="Genomic_DNA"/>
</dbReference>
<dbReference type="SMART" id="SM01130">
    <property type="entry name" value="DHDPS"/>
    <property type="match status" value="1"/>
</dbReference>
<dbReference type="AlphaFoldDB" id="A0A9E2KNB7"/>
<dbReference type="InterPro" id="IPR013785">
    <property type="entry name" value="Aldolase_TIM"/>
</dbReference>
<comment type="caution">
    <text evidence="7">The sequence shown here is derived from an EMBL/GenBank/DDBJ whole genome shotgun (WGS) entry which is preliminary data.</text>
</comment>
<dbReference type="InterPro" id="IPR020625">
    <property type="entry name" value="Schiff_base-form_aldolases_AS"/>
</dbReference>
<dbReference type="Proteomes" id="UP000824150">
    <property type="component" value="Unassembled WGS sequence"/>
</dbReference>
<evidence type="ECO:0000256" key="3">
    <source>
        <dbReference type="ARBA" id="ARBA00023270"/>
    </source>
</evidence>